<evidence type="ECO:0000313" key="3">
    <source>
        <dbReference type="Proteomes" id="UP000317940"/>
    </source>
</evidence>
<proteinExistence type="predicted"/>
<keyword evidence="1" id="KW-0812">Transmembrane</keyword>
<dbReference type="RefSeq" id="WP_145910878.1">
    <property type="nucleotide sequence ID" value="NZ_BAAAMZ010000001.1"/>
</dbReference>
<dbReference type="Proteomes" id="UP000317940">
    <property type="component" value="Unassembled WGS sequence"/>
</dbReference>
<reference evidence="2 3" key="1">
    <citation type="submission" date="2019-06" db="EMBL/GenBank/DDBJ databases">
        <title>Sequencing the genomes of 1000 actinobacteria strains.</title>
        <authorList>
            <person name="Klenk H.-P."/>
        </authorList>
    </citation>
    <scope>NUCLEOTIDE SEQUENCE [LARGE SCALE GENOMIC DNA]</scope>
    <source>
        <strain evidence="2 3">DSM 44826</strain>
    </source>
</reference>
<dbReference type="OrthoDB" id="4288734at2"/>
<sequence>MLRIAVVPLLAAVPLIAAGSGDAALLSRTLPTARHRRFALAVSIGWGTLSVAGLLLGDGRGRCRSQRG</sequence>
<gene>
    <name evidence="2" type="ORF">FHX73_1632</name>
</gene>
<evidence type="ECO:0000256" key="1">
    <source>
        <dbReference type="SAM" id="Phobius"/>
    </source>
</evidence>
<accession>A0A561SDD1</accession>
<keyword evidence="3" id="KW-1185">Reference proteome</keyword>
<dbReference type="AlphaFoldDB" id="A0A561SDD1"/>
<comment type="caution">
    <text evidence="2">The sequence shown here is derived from an EMBL/GenBank/DDBJ whole genome shotgun (WGS) entry which is preliminary data.</text>
</comment>
<feature type="transmembrane region" description="Helical" evidence="1">
    <location>
        <begin position="39"/>
        <end position="57"/>
    </location>
</feature>
<evidence type="ECO:0000313" key="2">
    <source>
        <dbReference type="EMBL" id="TWF72881.1"/>
    </source>
</evidence>
<keyword evidence="1" id="KW-0472">Membrane</keyword>
<protein>
    <submittedName>
        <fullName evidence="2">Uncharacterized protein</fullName>
    </submittedName>
</protein>
<keyword evidence="1" id="KW-1133">Transmembrane helix</keyword>
<organism evidence="2 3">
    <name type="scientific">Kitasatospora viridis</name>
    <dbReference type="NCBI Taxonomy" id="281105"/>
    <lineage>
        <taxon>Bacteria</taxon>
        <taxon>Bacillati</taxon>
        <taxon>Actinomycetota</taxon>
        <taxon>Actinomycetes</taxon>
        <taxon>Kitasatosporales</taxon>
        <taxon>Streptomycetaceae</taxon>
        <taxon>Kitasatospora</taxon>
    </lineage>
</organism>
<dbReference type="EMBL" id="VIWT01000006">
    <property type="protein sequence ID" value="TWF72881.1"/>
    <property type="molecule type" value="Genomic_DNA"/>
</dbReference>
<name>A0A561SDD1_9ACTN</name>